<dbReference type="RefSeq" id="WP_319834102.1">
    <property type="nucleotide sequence ID" value="NZ_CP138858.1"/>
</dbReference>
<name>A0ABZ0RP06_9BACT</name>
<dbReference type="SUPFAM" id="SSF49899">
    <property type="entry name" value="Concanavalin A-like lectins/glucanases"/>
    <property type="match status" value="1"/>
</dbReference>
<dbReference type="Gene3D" id="2.60.120.200">
    <property type="match status" value="1"/>
</dbReference>
<reference evidence="1 2" key="1">
    <citation type="submission" date="2023-11" db="EMBL/GenBank/DDBJ databases">
        <title>Coraliomargarita sp. nov., isolated from marine algae.</title>
        <authorList>
            <person name="Lee J.K."/>
            <person name="Baek J.H."/>
            <person name="Kim J.M."/>
            <person name="Choi D.G."/>
            <person name="Jeon C.O."/>
        </authorList>
    </citation>
    <scope>NUCLEOTIDE SEQUENCE [LARGE SCALE GENOMIC DNA]</scope>
    <source>
        <strain evidence="1 2">J2-16</strain>
    </source>
</reference>
<evidence type="ECO:0000313" key="1">
    <source>
        <dbReference type="EMBL" id="WPJ97257.1"/>
    </source>
</evidence>
<organism evidence="1 2">
    <name type="scientific">Coraliomargarita algicola</name>
    <dbReference type="NCBI Taxonomy" id="3092156"/>
    <lineage>
        <taxon>Bacteria</taxon>
        <taxon>Pseudomonadati</taxon>
        <taxon>Verrucomicrobiota</taxon>
        <taxon>Opitutia</taxon>
        <taxon>Puniceicoccales</taxon>
        <taxon>Coraliomargaritaceae</taxon>
        <taxon>Coraliomargarita</taxon>
    </lineage>
</organism>
<protein>
    <submittedName>
        <fullName evidence="1">LamG-like jellyroll fold domain-containing protein</fullName>
    </submittedName>
</protein>
<sequence>MTEHAEKTFLIPSQPSDFPGLVAYWEFNQPGHSWRAIQGEPYTLTTSGEPLQITRDKSVPLGGSAIVIPEGTWLTCPRSECPKLDIHGENCQLTVIAWLRRESTQHGGCEFIAGQWNESQLGRQYGLFLNISVWRQHHQITGHLSNVGGPTPGYKYCIDGAVGQSAVPCDEWSVVAMSYDGSQGYVWLNGALDVRPGLNPYSMAGGLHDGGSSGSDFTVAGVDRSGCMGNFFKGQLAGLATYNRALTPAEIYALSTCHERGC</sequence>
<keyword evidence="2" id="KW-1185">Reference proteome</keyword>
<evidence type="ECO:0000313" key="2">
    <source>
        <dbReference type="Proteomes" id="UP001324993"/>
    </source>
</evidence>
<proteinExistence type="predicted"/>
<accession>A0ABZ0RP06</accession>
<dbReference type="EMBL" id="CP138858">
    <property type="protein sequence ID" value="WPJ97257.1"/>
    <property type="molecule type" value="Genomic_DNA"/>
</dbReference>
<dbReference type="InterPro" id="IPR013320">
    <property type="entry name" value="ConA-like_dom_sf"/>
</dbReference>
<dbReference type="Pfam" id="PF13385">
    <property type="entry name" value="Laminin_G_3"/>
    <property type="match status" value="1"/>
</dbReference>
<dbReference type="Proteomes" id="UP001324993">
    <property type="component" value="Chromosome"/>
</dbReference>
<gene>
    <name evidence="1" type="ORF">SH580_05990</name>
</gene>